<protein>
    <submittedName>
        <fullName evidence="1">Uncharacterized protein</fullName>
    </submittedName>
</protein>
<reference evidence="1" key="1">
    <citation type="submission" date="2014-11" db="EMBL/GenBank/DDBJ databases">
        <authorList>
            <person name="Amaro Gonzalez C."/>
        </authorList>
    </citation>
    <scope>NUCLEOTIDE SEQUENCE</scope>
</reference>
<accession>A0A0E9SIK8</accession>
<reference evidence="1" key="2">
    <citation type="journal article" date="2015" name="Fish Shellfish Immunol.">
        <title>Early steps in the European eel (Anguilla anguilla)-Vibrio vulnificus interaction in the gills: Role of the RtxA13 toxin.</title>
        <authorList>
            <person name="Callol A."/>
            <person name="Pajuelo D."/>
            <person name="Ebbesson L."/>
            <person name="Teles M."/>
            <person name="MacKenzie S."/>
            <person name="Amaro C."/>
        </authorList>
    </citation>
    <scope>NUCLEOTIDE SEQUENCE</scope>
</reference>
<evidence type="ECO:0000313" key="1">
    <source>
        <dbReference type="EMBL" id="JAH41219.1"/>
    </source>
</evidence>
<dbReference type="EMBL" id="GBXM01067358">
    <property type="protein sequence ID" value="JAH41219.1"/>
    <property type="molecule type" value="Transcribed_RNA"/>
</dbReference>
<name>A0A0E9SIK8_ANGAN</name>
<organism evidence="1">
    <name type="scientific">Anguilla anguilla</name>
    <name type="common">European freshwater eel</name>
    <name type="synonym">Muraena anguilla</name>
    <dbReference type="NCBI Taxonomy" id="7936"/>
    <lineage>
        <taxon>Eukaryota</taxon>
        <taxon>Metazoa</taxon>
        <taxon>Chordata</taxon>
        <taxon>Craniata</taxon>
        <taxon>Vertebrata</taxon>
        <taxon>Euteleostomi</taxon>
        <taxon>Actinopterygii</taxon>
        <taxon>Neopterygii</taxon>
        <taxon>Teleostei</taxon>
        <taxon>Anguilliformes</taxon>
        <taxon>Anguillidae</taxon>
        <taxon>Anguilla</taxon>
    </lineage>
</organism>
<sequence>MLHWSHKFCQSSCAFRSISPMIMYHLIYVHFKAHCNHCRASGSFFLWLLK</sequence>
<proteinExistence type="predicted"/>
<dbReference type="AlphaFoldDB" id="A0A0E9SIK8"/>